<dbReference type="PANTHER" id="PTHR40688:SF2">
    <property type="entry name" value="RIBBON-HELIX-HELIX PROTEIN COPG DOMAIN-CONTAINING PROTEIN"/>
    <property type="match status" value="1"/>
</dbReference>
<dbReference type="AlphaFoldDB" id="Q7NDJ6"/>
<dbReference type="Gene3D" id="1.10.1220.10">
    <property type="entry name" value="Met repressor-like"/>
    <property type="match status" value="1"/>
</dbReference>
<dbReference type="SUPFAM" id="SSF47598">
    <property type="entry name" value="Ribbon-helix-helix"/>
    <property type="match status" value="1"/>
</dbReference>
<dbReference type="InterPro" id="IPR013321">
    <property type="entry name" value="Arc_rbn_hlx_hlx"/>
</dbReference>
<sequence length="126" mass="15003">MQTGVRLDQNLENYFRGFALQASHPNDWERLHSVLSCANKKYVVARRAGVSKHISFRIDDDKLVELDAIARREERDRSFIINRLIEDYLARERHWERRIREAMAAADRGEFATPEQVQAEFDKWRE</sequence>
<evidence type="ECO:0000259" key="1">
    <source>
        <dbReference type="Pfam" id="PF01402"/>
    </source>
</evidence>
<feature type="domain" description="Ribbon-helix-helix protein CopG" evidence="1">
    <location>
        <begin position="53"/>
        <end position="92"/>
    </location>
</feature>
<accession>Q7NDJ6</accession>
<reference evidence="2 3" key="2">
    <citation type="journal article" date="2003" name="DNA Res.">
        <title>Complete genome structure of Gloeobacter violaceus PCC 7421, a cyanobacterium that lacks thylakoids (supplement).</title>
        <authorList>
            <person name="Nakamura Y."/>
            <person name="Kaneko T."/>
            <person name="Sato S."/>
            <person name="Mimuro M."/>
            <person name="Miyashita H."/>
            <person name="Tsuchiya T."/>
            <person name="Sasamoto S."/>
            <person name="Watanabe A."/>
            <person name="Kawashima K."/>
            <person name="Kishida Y."/>
            <person name="Kiyokawa C."/>
            <person name="Kohara M."/>
            <person name="Matsumoto M."/>
            <person name="Matsuno A."/>
            <person name="Nakazaki N."/>
            <person name="Shimpo S."/>
            <person name="Takeuchi C."/>
            <person name="Yamada M."/>
            <person name="Tabata S."/>
        </authorList>
    </citation>
    <scope>NUCLEOTIDE SEQUENCE [LARGE SCALE GENOMIC DNA]</scope>
    <source>
        <strain evidence="3">ATCC 29082 / PCC 7421</strain>
    </source>
</reference>
<dbReference type="PhylomeDB" id="Q7NDJ6"/>
<proteinExistence type="predicted"/>
<protein>
    <submittedName>
        <fullName evidence="2">Glr4239 protein</fullName>
    </submittedName>
</protein>
<dbReference type="CDD" id="cd22233">
    <property type="entry name" value="RHH_CopAso-like"/>
    <property type="match status" value="1"/>
</dbReference>
<gene>
    <name evidence="2" type="ordered locus">glr4239</name>
</gene>
<dbReference type="InterPro" id="IPR052991">
    <property type="entry name" value="Non-func_TypeII_TA_Antitoxin"/>
</dbReference>
<dbReference type="OrthoDB" id="9812023at2"/>
<dbReference type="Pfam" id="PF01402">
    <property type="entry name" value="RHH_1"/>
    <property type="match status" value="1"/>
</dbReference>
<dbReference type="KEGG" id="gvi:glr4239"/>
<dbReference type="GO" id="GO:0006355">
    <property type="term" value="P:regulation of DNA-templated transcription"/>
    <property type="evidence" value="ECO:0007669"/>
    <property type="project" value="InterPro"/>
</dbReference>
<keyword evidence="3" id="KW-1185">Reference proteome</keyword>
<organism evidence="2 3">
    <name type="scientific">Gloeobacter violaceus (strain ATCC 29082 / PCC 7421)</name>
    <dbReference type="NCBI Taxonomy" id="251221"/>
    <lineage>
        <taxon>Bacteria</taxon>
        <taxon>Bacillati</taxon>
        <taxon>Cyanobacteriota</taxon>
        <taxon>Cyanophyceae</taxon>
        <taxon>Gloeobacterales</taxon>
        <taxon>Gloeobacteraceae</taxon>
        <taxon>Gloeobacter</taxon>
    </lineage>
</organism>
<dbReference type="InterPro" id="IPR002145">
    <property type="entry name" value="CopG"/>
</dbReference>
<dbReference type="InterPro" id="IPR010985">
    <property type="entry name" value="Ribbon_hlx_hlx"/>
</dbReference>
<evidence type="ECO:0000313" key="2">
    <source>
        <dbReference type="EMBL" id="BAC92180.1"/>
    </source>
</evidence>
<name>Q7NDJ6_GLOVI</name>
<evidence type="ECO:0000313" key="3">
    <source>
        <dbReference type="Proteomes" id="UP000000557"/>
    </source>
</evidence>
<dbReference type="HOGENOM" id="CLU_1978376_0_0_3"/>
<dbReference type="InParanoid" id="Q7NDJ6"/>
<dbReference type="EnsemblBacteria" id="BAC92180">
    <property type="protein sequence ID" value="BAC92180"/>
    <property type="gene ID" value="BAC92180"/>
</dbReference>
<dbReference type="eggNOG" id="COG3905">
    <property type="taxonomic scope" value="Bacteria"/>
</dbReference>
<dbReference type="PANTHER" id="PTHR40688">
    <property type="match status" value="1"/>
</dbReference>
<reference evidence="2 3" key="1">
    <citation type="journal article" date="2003" name="DNA Res.">
        <title>Complete genome structure of Gloeobacter violaceus PCC 7421, a cyanobacterium that lacks thylakoids.</title>
        <authorList>
            <person name="Nakamura Y."/>
            <person name="Kaneko T."/>
            <person name="Sato S."/>
            <person name="Mimuro M."/>
            <person name="Miyashita H."/>
            <person name="Tsuchiya T."/>
            <person name="Sasamoto S."/>
            <person name="Watanabe A."/>
            <person name="Kawashima K."/>
            <person name="Kishida Y."/>
            <person name="Kiyokawa C."/>
            <person name="Kohara M."/>
            <person name="Matsumoto M."/>
            <person name="Matsuno A."/>
            <person name="Nakazaki N."/>
            <person name="Shimpo S."/>
            <person name="Takeuchi C."/>
            <person name="Yamada M."/>
            <person name="Tabata S."/>
        </authorList>
    </citation>
    <scope>NUCLEOTIDE SEQUENCE [LARGE SCALE GENOMIC DNA]</scope>
    <source>
        <strain evidence="3">ATCC 29082 / PCC 7421</strain>
    </source>
</reference>
<dbReference type="EMBL" id="BA000045">
    <property type="protein sequence ID" value="BAC92180.1"/>
    <property type="molecule type" value="Genomic_DNA"/>
</dbReference>
<dbReference type="Proteomes" id="UP000000557">
    <property type="component" value="Chromosome"/>
</dbReference>